<comment type="caution">
    <text evidence="3">The sequence shown here is derived from an EMBL/GenBank/DDBJ whole genome shotgun (WGS) entry which is preliminary data.</text>
</comment>
<feature type="signal peptide" evidence="1">
    <location>
        <begin position="1"/>
        <end position="24"/>
    </location>
</feature>
<feature type="domain" description="Cystatin" evidence="2">
    <location>
        <begin position="34"/>
        <end position="119"/>
    </location>
</feature>
<dbReference type="InterPro" id="IPR027214">
    <property type="entry name" value="Cystatin"/>
</dbReference>
<evidence type="ECO:0000313" key="3">
    <source>
        <dbReference type="EMBL" id="KAG8073986.1"/>
    </source>
</evidence>
<dbReference type="GO" id="GO:0004869">
    <property type="term" value="F:cysteine-type endopeptidase inhibitor activity"/>
    <property type="evidence" value="ECO:0007669"/>
    <property type="project" value="InterPro"/>
</dbReference>
<organism evidence="3 4">
    <name type="scientific">Zizania palustris</name>
    <name type="common">Northern wild rice</name>
    <dbReference type="NCBI Taxonomy" id="103762"/>
    <lineage>
        <taxon>Eukaryota</taxon>
        <taxon>Viridiplantae</taxon>
        <taxon>Streptophyta</taxon>
        <taxon>Embryophyta</taxon>
        <taxon>Tracheophyta</taxon>
        <taxon>Spermatophyta</taxon>
        <taxon>Magnoliopsida</taxon>
        <taxon>Liliopsida</taxon>
        <taxon>Poales</taxon>
        <taxon>Poaceae</taxon>
        <taxon>BOP clade</taxon>
        <taxon>Oryzoideae</taxon>
        <taxon>Oryzeae</taxon>
        <taxon>Zizaniinae</taxon>
        <taxon>Zizania</taxon>
    </lineage>
</organism>
<accession>A0A8J5TEV9</accession>
<dbReference type="Proteomes" id="UP000729402">
    <property type="component" value="Unassembled WGS sequence"/>
</dbReference>
<evidence type="ECO:0000256" key="1">
    <source>
        <dbReference type="SAM" id="SignalP"/>
    </source>
</evidence>
<gene>
    <name evidence="3" type="ORF">GUJ93_ZPchr0006g41837</name>
</gene>
<reference evidence="3" key="2">
    <citation type="submission" date="2021-02" db="EMBL/GenBank/DDBJ databases">
        <authorList>
            <person name="Kimball J.A."/>
            <person name="Haas M.W."/>
            <person name="Macchietto M."/>
            <person name="Kono T."/>
            <person name="Duquette J."/>
            <person name="Shao M."/>
        </authorList>
    </citation>
    <scope>NUCLEOTIDE SEQUENCE</scope>
    <source>
        <tissue evidence="3">Fresh leaf tissue</tissue>
    </source>
</reference>
<proteinExistence type="predicted"/>
<protein>
    <recommendedName>
        <fullName evidence="2">Cystatin domain-containing protein</fullName>
    </recommendedName>
</protein>
<keyword evidence="1" id="KW-0732">Signal</keyword>
<reference evidence="3" key="1">
    <citation type="journal article" date="2021" name="bioRxiv">
        <title>Whole Genome Assembly and Annotation of Northern Wild Rice, Zizania palustris L., Supports a Whole Genome Duplication in the Zizania Genus.</title>
        <authorList>
            <person name="Haas M."/>
            <person name="Kono T."/>
            <person name="Macchietto M."/>
            <person name="Millas R."/>
            <person name="McGilp L."/>
            <person name="Shao M."/>
            <person name="Duquette J."/>
            <person name="Hirsch C.N."/>
            <person name="Kimball J."/>
        </authorList>
    </citation>
    <scope>NUCLEOTIDE SEQUENCE</scope>
    <source>
        <tissue evidence="3">Fresh leaf tissue</tissue>
    </source>
</reference>
<dbReference type="AlphaFoldDB" id="A0A8J5TEV9"/>
<dbReference type="OrthoDB" id="627603at2759"/>
<dbReference type="Pfam" id="PF16845">
    <property type="entry name" value="SQAPI"/>
    <property type="match status" value="1"/>
</dbReference>
<dbReference type="InterPro" id="IPR000010">
    <property type="entry name" value="Cystatin_dom"/>
</dbReference>
<dbReference type="EMBL" id="JAAALK010000283">
    <property type="protein sequence ID" value="KAG8073986.1"/>
    <property type="molecule type" value="Genomic_DNA"/>
</dbReference>
<feature type="chain" id="PRO_5035246819" description="Cystatin domain-containing protein" evidence="1">
    <location>
        <begin position="25"/>
        <end position="121"/>
    </location>
</feature>
<evidence type="ECO:0000259" key="2">
    <source>
        <dbReference type="Pfam" id="PF16845"/>
    </source>
</evidence>
<keyword evidence="4" id="KW-1185">Reference proteome</keyword>
<sequence length="121" mass="12719">MNTRTLLLVAVAVVCATAAGRATAASAVGSWEEIANVDDPKIQELGRWAVAAATKRAGVPTNALTLNEVYAAAEKQVAAGVYYLLHFEASSSGAMHGRYVAVVYQKAGANTRELISFEPTH</sequence>
<evidence type="ECO:0000313" key="4">
    <source>
        <dbReference type="Proteomes" id="UP000729402"/>
    </source>
</evidence>
<dbReference type="PANTHER" id="PTHR47116">
    <property type="entry name" value="PHLOEM FILAMENT PROTEIN"/>
    <property type="match status" value="1"/>
</dbReference>
<name>A0A8J5TEV9_ZIZPA</name>